<evidence type="ECO:0000256" key="1">
    <source>
        <dbReference type="SAM" id="MobiDB-lite"/>
    </source>
</evidence>
<evidence type="ECO:0000313" key="2">
    <source>
        <dbReference type="EMBL" id="KAA6397208.1"/>
    </source>
</evidence>
<comment type="caution">
    <text evidence="2">The sequence shown here is derived from an EMBL/GenBank/DDBJ whole genome shotgun (WGS) entry which is preliminary data.</text>
</comment>
<gene>
    <name evidence="2" type="ORF">EZS28_007262</name>
</gene>
<name>A0A5J4WQM3_9EUKA</name>
<dbReference type="Proteomes" id="UP000324800">
    <property type="component" value="Unassembled WGS sequence"/>
</dbReference>
<proteinExistence type="predicted"/>
<dbReference type="AlphaFoldDB" id="A0A5J4WQM3"/>
<dbReference type="InterPro" id="IPR016024">
    <property type="entry name" value="ARM-type_fold"/>
</dbReference>
<dbReference type="EMBL" id="SNRW01001233">
    <property type="protein sequence ID" value="KAA6397208.1"/>
    <property type="molecule type" value="Genomic_DNA"/>
</dbReference>
<feature type="region of interest" description="Disordered" evidence="1">
    <location>
        <begin position="1"/>
        <end position="73"/>
    </location>
</feature>
<feature type="compositionally biased region" description="Acidic residues" evidence="1">
    <location>
        <begin position="590"/>
        <end position="603"/>
    </location>
</feature>
<dbReference type="SUPFAM" id="SSF48371">
    <property type="entry name" value="ARM repeat"/>
    <property type="match status" value="1"/>
</dbReference>
<organism evidence="2 3">
    <name type="scientific">Streblomastix strix</name>
    <dbReference type="NCBI Taxonomy" id="222440"/>
    <lineage>
        <taxon>Eukaryota</taxon>
        <taxon>Metamonada</taxon>
        <taxon>Preaxostyla</taxon>
        <taxon>Oxymonadida</taxon>
        <taxon>Streblomastigidae</taxon>
        <taxon>Streblomastix</taxon>
    </lineage>
</organism>
<dbReference type="InterPro" id="IPR011989">
    <property type="entry name" value="ARM-like"/>
</dbReference>
<dbReference type="Gene3D" id="1.25.10.10">
    <property type="entry name" value="Leucine-rich Repeat Variant"/>
    <property type="match status" value="1"/>
</dbReference>
<protein>
    <submittedName>
        <fullName evidence="2">Uncharacterized protein</fullName>
    </submittedName>
</protein>
<feature type="compositionally biased region" description="Basic and acidic residues" evidence="1">
    <location>
        <begin position="580"/>
        <end position="589"/>
    </location>
</feature>
<feature type="region of interest" description="Disordered" evidence="1">
    <location>
        <begin position="580"/>
        <end position="603"/>
    </location>
</feature>
<sequence>MIKLNRLSQKPDEKEQSIENSEQDDDDNNEEEEEDDYDNKIQQEQKGQIQTEVKKKKESKRVRKRRIEKEKKLQQAEQEKLNQIKLEQLQQKDLKKDIKGTHIQKRIIVTRKLQIWDELVQLFKGEKHDKELVKKIAIDLGVVDFIINNILTTDFQAPFDGYAYPLSLFTHPGDYDGYLKFVGRNPFPAFARILFHENEKIVEIGLSSLRSLLFSSGHLQSFTEPNPFFDMIQSTNTIEQLYKFFRRTDNKEQKDQSACCIGYIYRSRDVEDQRMRKDVIHHLVQLLNDKEDWRHDWESKGFALLCLNCMSYSAVNHTEILKDGTLELIRNSLNKEFKGNERQKKMIIDDQFNLDGLLVLILRGRKDQGFKQQIVDSGIVDPLLQILRTRDMQFLTSSSTISFECFMSGCEDQILLQILNKNPYPALLRILGYPQKDISNNTIYAIYNLLVCGINQSKAEEQQQHPHFGAISACNGIQLMYEYMHRVKESKKVNYSAICIGICHKSREIEDFIIRKDAVRQLVRQSGNKDVCGHNSKIALAFLALNNTNRIEIEKRGFRTSDRQEKLIYVDVDERINKNKIKEESKSDEKGDDDEDEDEEDDF</sequence>
<evidence type="ECO:0000313" key="3">
    <source>
        <dbReference type="Proteomes" id="UP000324800"/>
    </source>
</evidence>
<reference evidence="2 3" key="1">
    <citation type="submission" date="2019-03" db="EMBL/GenBank/DDBJ databases">
        <title>Single cell metagenomics reveals metabolic interactions within the superorganism composed of flagellate Streblomastix strix and complex community of Bacteroidetes bacteria on its surface.</title>
        <authorList>
            <person name="Treitli S.C."/>
            <person name="Kolisko M."/>
            <person name="Husnik F."/>
            <person name="Keeling P."/>
            <person name="Hampl V."/>
        </authorList>
    </citation>
    <scope>NUCLEOTIDE SEQUENCE [LARGE SCALE GENOMIC DNA]</scope>
    <source>
        <strain evidence="2">ST1C</strain>
    </source>
</reference>
<feature type="compositionally biased region" description="Basic residues" evidence="1">
    <location>
        <begin position="54"/>
        <end position="66"/>
    </location>
</feature>
<accession>A0A5J4WQM3</accession>
<feature type="compositionally biased region" description="Acidic residues" evidence="1">
    <location>
        <begin position="21"/>
        <end position="37"/>
    </location>
</feature>